<accession>A0ABV3SZF6</accession>
<evidence type="ECO:0000256" key="2">
    <source>
        <dbReference type="SAM" id="Phobius"/>
    </source>
</evidence>
<keyword evidence="2" id="KW-0812">Transmembrane</keyword>
<keyword evidence="2" id="KW-0472">Membrane</keyword>
<name>A0ABV3SZF6_9ACTN</name>
<evidence type="ECO:0000256" key="1">
    <source>
        <dbReference type="SAM" id="MobiDB-lite"/>
    </source>
</evidence>
<dbReference type="NCBIfam" id="TIGR03919">
    <property type="entry name" value="T7SS_EccB"/>
    <property type="match status" value="1"/>
</dbReference>
<keyword evidence="4" id="KW-1185">Reference proteome</keyword>
<keyword evidence="2" id="KW-1133">Transmembrane helix</keyword>
<gene>
    <name evidence="3" type="primary">eccB</name>
    <name evidence="3" type="ORF">AB3X52_09920</name>
</gene>
<dbReference type="InterPro" id="IPR007795">
    <property type="entry name" value="T7SS_EccB"/>
</dbReference>
<dbReference type="Pfam" id="PF05108">
    <property type="entry name" value="T7SS_ESX1_EccB"/>
    <property type="match status" value="1"/>
</dbReference>
<protein>
    <submittedName>
        <fullName evidence="3">Type VII secretion protein EccB</fullName>
    </submittedName>
</protein>
<sequence length="477" mass="49088">MTTKKDLVEAHAFSRRRLVTAFVSGAPGGREVEPTRPGRTIVGGVAIAVLLVAGAAVASVLSPRASSTWEERGLVVTKAGERYVVTKDKEPLRPVINLTSAQLVLGLDPKPSVVSADTVRHQTPGATIGIAGAPESLPTADDFIESGWTACTQAGLGGNAGVAVAVQSDPAVRSGAHAAFVVTTGGDEEWLIAEGSGADGRPQARSYRLPNPAGPVLQALFGRQVSPARVPASWLALFPQGTPIGTAGFRYETPAPSAISEQAGMPDNAKSGDLGVFAGQVYLVLSDGVVPLSPFQAAVYQNTTNPRTHQTPSAPVQFGRTPTYSHQQLPTTDWPTSLPKAGDGAACAELVTSGDAEATVRLAVHPGASAWPTSDPPSPGAVVQHVEPGKGAFVYSGRGSQTKGLLAWIIDSRGVASQLGTNLTISTLGLADYDAPVVPDTWVKLFGQGVALSTEQALCPPAYTSVKDTGSCAPRSS</sequence>
<dbReference type="EMBL" id="JBFPJR010000014">
    <property type="protein sequence ID" value="MEX0427935.1"/>
    <property type="molecule type" value="Genomic_DNA"/>
</dbReference>
<feature type="transmembrane region" description="Helical" evidence="2">
    <location>
        <begin position="41"/>
        <end position="62"/>
    </location>
</feature>
<proteinExistence type="predicted"/>
<dbReference type="PANTHER" id="PTHR40765:SF2">
    <property type="entry name" value="ESX-2 SECRETION SYSTEM ATPASE ECCB2"/>
    <property type="match status" value="1"/>
</dbReference>
<dbReference type="Proteomes" id="UP001556631">
    <property type="component" value="Unassembled WGS sequence"/>
</dbReference>
<dbReference type="RefSeq" id="WP_367993783.1">
    <property type="nucleotide sequence ID" value="NZ_JBFPJR010000014.1"/>
</dbReference>
<evidence type="ECO:0000313" key="4">
    <source>
        <dbReference type="Proteomes" id="UP001556631"/>
    </source>
</evidence>
<evidence type="ECO:0000313" key="3">
    <source>
        <dbReference type="EMBL" id="MEX0427935.1"/>
    </source>
</evidence>
<organism evidence="3 4">
    <name type="scientific">Nocardioides eburneus</name>
    <dbReference type="NCBI Taxonomy" id="3231482"/>
    <lineage>
        <taxon>Bacteria</taxon>
        <taxon>Bacillati</taxon>
        <taxon>Actinomycetota</taxon>
        <taxon>Actinomycetes</taxon>
        <taxon>Propionibacteriales</taxon>
        <taxon>Nocardioidaceae</taxon>
        <taxon>Nocardioides</taxon>
    </lineage>
</organism>
<reference evidence="3 4" key="1">
    <citation type="submission" date="2024-07" db="EMBL/GenBank/DDBJ databases">
        <authorList>
            <person name="Lee S."/>
            <person name="Kang M."/>
        </authorList>
    </citation>
    <scope>NUCLEOTIDE SEQUENCE [LARGE SCALE GENOMIC DNA]</scope>
    <source>
        <strain evidence="3 4">DS6</strain>
    </source>
</reference>
<dbReference type="PANTHER" id="PTHR40765">
    <property type="entry name" value="ESX-2 SECRETION SYSTEM ATPASE ECCB2"/>
    <property type="match status" value="1"/>
</dbReference>
<dbReference type="InterPro" id="IPR044857">
    <property type="entry name" value="T7SS_EccB_R1"/>
</dbReference>
<dbReference type="Gene3D" id="3.30.2390.20">
    <property type="entry name" value="Type VII secretion system EccB, repeat 1 domain"/>
    <property type="match status" value="1"/>
</dbReference>
<feature type="region of interest" description="Disordered" evidence="1">
    <location>
        <begin position="305"/>
        <end position="328"/>
    </location>
</feature>
<comment type="caution">
    <text evidence="3">The sequence shown here is derived from an EMBL/GenBank/DDBJ whole genome shotgun (WGS) entry which is preliminary data.</text>
</comment>